<dbReference type="EMBL" id="SPPV01000027">
    <property type="protein sequence ID" value="TFU48651.1"/>
    <property type="molecule type" value="Genomic_DNA"/>
</dbReference>
<name>A0A4S2B615_9BACE</name>
<accession>A0A4S2B615</accession>
<evidence type="ECO:0000313" key="7">
    <source>
        <dbReference type="Proteomes" id="UP000491181"/>
    </source>
</evidence>
<reference evidence="2 7" key="3">
    <citation type="journal article" date="2020" name="Microbiome">
        <title>Single-cell genomics of uncultured bacteria reveals dietary fiber responders in the mouse gut microbiota.</title>
        <authorList>
            <person name="Chijiiwa R."/>
            <person name="Hosokawa M."/>
            <person name="Kogawa M."/>
            <person name="Nishikawa Y."/>
            <person name="Ide K."/>
            <person name="Sakanashi C."/>
            <person name="Takahashi K."/>
            <person name="Takeyama H."/>
        </authorList>
    </citation>
    <scope>NUCLEOTIDE SEQUENCE [LARGE SCALE GENOMIC DNA]</scope>
    <source>
        <strain evidence="2">IMSAGC_001</strain>
    </source>
</reference>
<dbReference type="InterPro" id="IPR053136">
    <property type="entry name" value="UTP_pyrophosphatase-like"/>
</dbReference>
<evidence type="ECO:0000259" key="1">
    <source>
        <dbReference type="Pfam" id="PF01863"/>
    </source>
</evidence>
<gene>
    <name evidence="3" type="ORF">E4T97_12845</name>
    <name evidence="4" type="ORF">E5356_00060</name>
    <name evidence="2" type="ORF">IMSAGC001_00800</name>
</gene>
<reference evidence="4 6" key="2">
    <citation type="submission" date="2019-04" db="EMBL/GenBank/DDBJ databases">
        <title>Microbes associate with the intestines of laboratory mice.</title>
        <authorList>
            <person name="Navarre W."/>
            <person name="Wong E."/>
            <person name="Huang K."/>
            <person name="Tropini C."/>
            <person name="Ng K."/>
            <person name="Yu B."/>
        </authorList>
    </citation>
    <scope>NUCLEOTIDE SEQUENCE [LARGE SCALE GENOMIC DNA]</scope>
    <source>
        <strain evidence="4 6">NM70_E10</strain>
    </source>
</reference>
<dbReference type="InterPro" id="IPR002725">
    <property type="entry name" value="YgjP-like_metallopeptidase"/>
</dbReference>
<evidence type="ECO:0000313" key="2">
    <source>
        <dbReference type="EMBL" id="GFH85400.1"/>
    </source>
</evidence>
<sequence>MKEAIIEDEELGRLVVRVNLRAKSLVFRTKSDAIYVSVPSGTTMKEVKRAIENLRDKLLVARQRLKRPLIDLDYKIDTEHFKLSLAAGEKDQFLANSQLGVMQIICPPAADFADENLQNWLHKVIEESLRLNAKSILPPRLDRLSRQYGLSYANVKINSSQGRWGSCSAKKNINLSFYLILLPSHLIDYVLLHELCHTREMNHGECFWALLNQFTEGKALALREELKRYRTEI</sequence>
<evidence type="ECO:0000313" key="5">
    <source>
        <dbReference type="Proteomes" id="UP000298073"/>
    </source>
</evidence>
<dbReference type="PANTHER" id="PTHR30399">
    <property type="entry name" value="UNCHARACTERIZED PROTEIN YGJP"/>
    <property type="match status" value="1"/>
</dbReference>
<keyword evidence="6" id="KW-1185">Reference proteome</keyword>
<evidence type="ECO:0000313" key="3">
    <source>
        <dbReference type="EMBL" id="TFU48651.1"/>
    </source>
</evidence>
<evidence type="ECO:0000313" key="4">
    <source>
        <dbReference type="EMBL" id="TGY08664.1"/>
    </source>
</evidence>
<dbReference type="Proteomes" id="UP000298073">
    <property type="component" value="Unassembled WGS sequence"/>
</dbReference>
<comment type="caution">
    <text evidence="4">The sequence shown here is derived from an EMBL/GenBank/DDBJ whole genome shotgun (WGS) entry which is preliminary data.</text>
</comment>
<dbReference type="AlphaFoldDB" id="A0A4S2B615"/>
<proteinExistence type="predicted"/>
<organism evidence="4 6">
    <name type="scientific">Bacteroides acidifaciens</name>
    <dbReference type="NCBI Taxonomy" id="85831"/>
    <lineage>
        <taxon>Bacteria</taxon>
        <taxon>Pseudomonadati</taxon>
        <taxon>Bacteroidota</taxon>
        <taxon>Bacteroidia</taxon>
        <taxon>Bacteroidales</taxon>
        <taxon>Bacteroidaceae</taxon>
        <taxon>Bacteroides</taxon>
    </lineage>
</organism>
<dbReference type="Gene3D" id="3.30.2010.10">
    <property type="entry name" value="Metalloproteases ('zincins'), catalytic domain"/>
    <property type="match status" value="1"/>
</dbReference>
<dbReference type="CDD" id="cd07344">
    <property type="entry name" value="M48_yhfN_like"/>
    <property type="match status" value="1"/>
</dbReference>
<dbReference type="EMBL" id="SRZA01000001">
    <property type="protein sequence ID" value="TGY08664.1"/>
    <property type="molecule type" value="Genomic_DNA"/>
</dbReference>
<dbReference type="Proteomes" id="UP000305751">
    <property type="component" value="Unassembled WGS sequence"/>
</dbReference>
<feature type="domain" description="YgjP-like metallopeptidase" evidence="1">
    <location>
        <begin position="24"/>
        <end position="228"/>
    </location>
</feature>
<reference evidence="3 5" key="1">
    <citation type="submission" date="2019-03" db="EMBL/GenBank/DDBJ databases">
        <title>Diversity of the mouse oral microbiome.</title>
        <authorList>
            <person name="Joseph S."/>
            <person name="Aduse-Opoku J."/>
            <person name="Curtis M."/>
            <person name="Wade W."/>
            <person name="Hashim A."/>
        </authorList>
    </citation>
    <scope>NUCLEOTIDE SEQUENCE [LARGE SCALE GENOMIC DNA]</scope>
    <source>
        <strain evidence="3 5">P2318</strain>
    </source>
</reference>
<protein>
    <submittedName>
        <fullName evidence="4">M48 family peptidase</fullName>
    </submittedName>
</protein>
<dbReference type="RefSeq" id="WP_135038313.1">
    <property type="nucleotide sequence ID" value="NZ_BLLS01000010.1"/>
</dbReference>
<dbReference type="OrthoDB" id="9811177at2"/>
<dbReference type="Pfam" id="PF01863">
    <property type="entry name" value="YgjP-like"/>
    <property type="match status" value="1"/>
</dbReference>
<dbReference type="PANTHER" id="PTHR30399:SF1">
    <property type="entry name" value="UTP PYROPHOSPHATASE"/>
    <property type="match status" value="1"/>
</dbReference>
<dbReference type="Proteomes" id="UP000491181">
    <property type="component" value="Unassembled WGS sequence"/>
</dbReference>
<evidence type="ECO:0000313" key="6">
    <source>
        <dbReference type="Proteomes" id="UP000305751"/>
    </source>
</evidence>
<dbReference type="EMBL" id="BLLS01000010">
    <property type="protein sequence ID" value="GFH85400.1"/>
    <property type="molecule type" value="Genomic_DNA"/>
</dbReference>